<dbReference type="Pfam" id="PF11887">
    <property type="entry name" value="Mce4_CUP1"/>
    <property type="match status" value="1"/>
</dbReference>
<comment type="caution">
    <text evidence="4">The sequence shown here is derived from an EMBL/GenBank/DDBJ whole genome shotgun (WGS) entry which is preliminary data.</text>
</comment>
<evidence type="ECO:0000259" key="2">
    <source>
        <dbReference type="Pfam" id="PF02470"/>
    </source>
</evidence>
<protein>
    <submittedName>
        <fullName evidence="4">MCE-family protein</fullName>
    </submittedName>
</protein>
<evidence type="ECO:0000313" key="5">
    <source>
        <dbReference type="Proteomes" id="UP000034150"/>
    </source>
</evidence>
<dbReference type="PANTHER" id="PTHR33371">
    <property type="entry name" value="INTERMEMBRANE PHOSPHOLIPID TRANSPORT SYSTEM BINDING PROTEIN MLAD-RELATED"/>
    <property type="match status" value="1"/>
</dbReference>
<feature type="domain" description="Mammalian cell entry C-terminal" evidence="3">
    <location>
        <begin position="124"/>
        <end position="340"/>
    </location>
</feature>
<dbReference type="RefSeq" id="WP_046365486.1">
    <property type="nucleotide sequence ID" value="NZ_CALTXN010000009.1"/>
</dbReference>
<keyword evidence="1" id="KW-0812">Transmembrane</keyword>
<dbReference type="InterPro" id="IPR052336">
    <property type="entry name" value="MlaD_Phospholipid_Transporter"/>
</dbReference>
<keyword evidence="5" id="KW-1185">Reference proteome</keyword>
<reference evidence="4 5" key="1">
    <citation type="journal article" date="2015" name="Genome Announc.">
        <title>Draft Genome Sequence of Mycobacterium obuense Strain UC1, Isolated from Patient Sputum.</title>
        <authorList>
            <person name="Greninger A.L."/>
            <person name="Cunningham G."/>
            <person name="Hsu E.D."/>
            <person name="Yu J.M."/>
            <person name="Chiu C.Y."/>
            <person name="Miller S."/>
        </authorList>
    </citation>
    <scope>NUCLEOTIDE SEQUENCE [LARGE SCALE GENOMIC DNA]</scope>
    <source>
        <strain evidence="4 5">UC1</strain>
    </source>
</reference>
<sequence>MANGDAKRSHVRIAAAILAVVVLAAVVFTYLSYTAAFTSTDKVTVLSPRAGLVMETKAKVKYRGIQVGEVESIDYAGQDAKLTLAIRSDDMRYIPSNAPVRIAGNTIFGAKSVEFLTPADPDRTPLRPGTQVQAKDVQLEVNTLFQTLTDVLGKIDPVDLNATLSALAEGLRGHGDDLGAGLSGFNYYLQQLNPKLPTLQEDFRKAGIVTNIYGDAAPDLAKIFDYAPTVSNTVVDEQDNLNATLLAATGLGNNAADTLEPGADNFIAAVQRLRAPLKVVGDYSPEFGCVLKGITVAINRFAPIIGGIRPGLFVSSSFIPGSPAYTYPESLPIVNASGGPNCRGLPDAPSKQYGGSWWHSPFLVTDNAYVPFQPNTELQFDAPSTLQFLFNGAFAERDDF</sequence>
<dbReference type="GO" id="GO:0051701">
    <property type="term" value="P:biological process involved in interaction with host"/>
    <property type="evidence" value="ECO:0007669"/>
    <property type="project" value="TreeGrafter"/>
</dbReference>
<dbReference type="NCBIfam" id="TIGR00996">
    <property type="entry name" value="Mtu_fam_mce"/>
    <property type="match status" value="1"/>
</dbReference>
<dbReference type="Pfam" id="PF02470">
    <property type="entry name" value="MlaD"/>
    <property type="match status" value="1"/>
</dbReference>
<dbReference type="Proteomes" id="UP000034150">
    <property type="component" value="Unassembled WGS sequence"/>
</dbReference>
<keyword evidence="1" id="KW-1133">Transmembrane helix</keyword>
<accession>A0A0M2JY31</accession>
<dbReference type="AlphaFoldDB" id="A0A0M2JY31"/>
<feature type="transmembrane region" description="Helical" evidence="1">
    <location>
        <begin position="12"/>
        <end position="33"/>
    </location>
</feature>
<dbReference type="PANTHER" id="PTHR33371:SF19">
    <property type="entry name" value="MCE-FAMILY PROTEIN MCE4A"/>
    <property type="match status" value="1"/>
</dbReference>
<dbReference type="EMBL" id="LAUZ02000034">
    <property type="protein sequence ID" value="KKE99524.1"/>
    <property type="molecule type" value="Genomic_DNA"/>
</dbReference>
<feature type="domain" description="Mce/MlaD" evidence="2">
    <location>
        <begin position="41"/>
        <end position="115"/>
    </location>
</feature>
<evidence type="ECO:0000259" key="3">
    <source>
        <dbReference type="Pfam" id="PF11887"/>
    </source>
</evidence>
<gene>
    <name evidence="4" type="ORF">WN67_23545</name>
</gene>
<keyword evidence="1" id="KW-0472">Membrane</keyword>
<evidence type="ECO:0000313" key="4">
    <source>
        <dbReference type="EMBL" id="KKE99524.1"/>
    </source>
</evidence>
<dbReference type="OrthoDB" id="3460188at2"/>
<name>A0A0M2JY31_9MYCO</name>
<dbReference type="InterPro" id="IPR024516">
    <property type="entry name" value="Mce_C"/>
</dbReference>
<organism evidence="4 5">
    <name type="scientific">Mycolicibacterium obuense</name>
    <dbReference type="NCBI Taxonomy" id="1807"/>
    <lineage>
        <taxon>Bacteria</taxon>
        <taxon>Bacillati</taxon>
        <taxon>Actinomycetota</taxon>
        <taxon>Actinomycetes</taxon>
        <taxon>Mycobacteriales</taxon>
        <taxon>Mycobacteriaceae</taxon>
        <taxon>Mycolicibacterium</taxon>
    </lineage>
</organism>
<dbReference type="GO" id="GO:0005576">
    <property type="term" value="C:extracellular region"/>
    <property type="evidence" value="ECO:0007669"/>
    <property type="project" value="TreeGrafter"/>
</dbReference>
<proteinExistence type="predicted"/>
<dbReference type="InterPro" id="IPR003399">
    <property type="entry name" value="Mce/MlaD"/>
</dbReference>
<evidence type="ECO:0000256" key="1">
    <source>
        <dbReference type="SAM" id="Phobius"/>
    </source>
</evidence>
<dbReference type="PATRIC" id="fig|1807.13.peg.3161"/>
<dbReference type="STRING" id="1807.MOBUDSM44075_00203"/>
<dbReference type="InterPro" id="IPR005693">
    <property type="entry name" value="Mce"/>
</dbReference>